<dbReference type="KEGG" id="lsw:GTO87_00755"/>
<evidence type="ECO:0000256" key="1">
    <source>
        <dbReference type="SAM" id="Phobius"/>
    </source>
</evidence>
<keyword evidence="1" id="KW-0812">Transmembrane</keyword>
<dbReference type="EMBL" id="CP047418">
    <property type="protein sequence ID" value="QLL77289.1"/>
    <property type="molecule type" value="Genomic_DNA"/>
</dbReference>
<gene>
    <name evidence="2" type="ORF">GTO87_00755</name>
</gene>
<accession>A0A7H9EIL1</accession>
<keyword evidence="1" id="KW-0472">Membrane</keyword>
<protein>
    <submittedName>
        <fullName evidence="2">Uncharacterized protein</fullName>
    </submittedName>
</protein>
<evidence type="ECO:0000313" key="2">
    <source>
        <dbReference type="EMBL" id="QLL77289.1"/>
    </source>
</evidence>
<dbReference type="RefSeq" id="WP_040533884.1">
    <property type="nucleotide sequence ID" value="NZ_CP047418.1"/>
</dbReference>
<evidence type="ECO:0000313" key="3">
    <source>
        <dbReference type="Proteomes" id="UP000510886"/>
    </source>
</evidence>
<proteinExistence type="predicted"/>
<feature type="transmembrane region" description="Helical" evidence="1">
    <location>
        <begin position="6"/>
        <end position="25"/>
    </location>
</feature>
<reference evidence="2 3" key="1">
    <citation type="submission" date="2020-01" db="EMBL/GenBank/DDBJ databases">
        <title>Complete and circular genome sequences of six lactobacillus isolates from horses.</title>
        <authorList>
            <person name="Hassan H.M."/>
        </authorList>
    </citation>
    <scope>NUCLEOTIDE SEQUENCE [LARGE SCALE GENOMIC DNA]</scope>
    <source>
        <strain evidence="2 3">1A</strain>
    </source>
</reference>
<organism evidence="2 3">
    <name type="scientific">Ligilactobacillus saerimneri</name>
    <dbReference type="NCBI Taxonomy" id="228229"/>
    <lineage>
        <taxon>Bacteria</taxon>
        <taxon>Bacillati</taxon>
        <taxon>Bacillota</taxon>
        <taxon>Bacilli</taxon>
        <taxon>Lactobacillales</taxon>
        <taxon>Lactobacillaceae</taxon>
        <taxon>Ligilactobacillus</taxon>
    </lineage>
</organism>
<name>A0A7H9EIL1_9LACO</name>
<dbReference type="AlphaFoldDB" id="A0A7H9EIL1"/>
<keyword evidence="1" id="KW-1133">Transmembrane helix</keyword>
<dbReference type="GeneID" id="89599102"/>
<sequence>MNFHNIIVQVILCWGLAAYILTYAFKQRQKGRKKVFVWYLVVGIILVFGGVEALYQTLH</sequence>
<dbReference type="Proteomes" id="UP000510886">
    <property type="component" value="Chromosome"/>
</dbReference>
<feature type="transmembrane region" description="Helical" evidence="1">
    <location>
        <begin position="37"/>
        <end position="55"/>
    </location>
</feature>